<evidence type="ECO:0000256" key="5">
    <source>
        <dbReference type="SAM" id="Phobius"/>
    </source>
</evidence>
<feature type="transmembrane region" description="Helical" evidence="5">
    <location>
        <begin position="100"/>
        <end position="118"/>
    </location>
</feature>
<feature type="transmembrane region" description="Helical" evidence="5">
    <location>
        <begin position="246"/>
        <end position="264"/>
    </location>
</feature>
<dbReference type="EMBL" id="JACHJT010000001">
    <property type="protein sequence ID" value="MBB4931339.1"/>
    <property type="molecule type" value="Genomic_DNA"/>
</dbReference>
<dbReference type="Pfam" id="PF07690">
    <property type="entry name" value="MFS_1"/>
    <property type="match status" value="1"/>
</dbReference>
<proteinExistence type="predicted"/>
<dbReference type="GO" id="GO:0005886">
    <property type="term" value="C:plasma membrane"/>
    <property type="evidence" value="ECO:0007669"/>
    <property type="project" value="UniProtKB-SubCell"/>
</dbReference>
<keyword evidence="3 5" id="KW-1133">Transmembrane helix</keyword>
<evidence type="ECO:0000259" key="6">
    <source>
        <dbReference type="PROSITE" id="PS50850"/>
    </source>
</evidence>
<reference evidence="7 8" key="1">
    <citation type="submission" date="2020-08" db="EMBL/GenBank/DDBJ databases">
        <title>Sequencing the genomes of 1000 actinobacteria strains.</title>
        <authorList>
            <person name="Klenk H.-P."/>
        </authorList>
    </citation>
    <scope>NUCLEOTIDE SEQUENCE [LARGE SCALE GENOMIC DNA]</scope>
    <source>
        <strain evidence="7 8">DSM 102030</strain>
    </source>
</reference>
<accession>A0A7W7RG52</accession>
<evidence type="ECO:0000256" key="3">
    <source>
        <dbReference type="ARBA" id="ARBA00022989"/>
    </source>
</evidence>
<dbReference type="InterPro" id="IPR020846">
    <property type="entry name" value="MFS_dom"/>
</dbReference>
<dbReference type="PROSITE" id="PS50850">
    <property type="entry name" value="MFS"/>
    <property type="match status" value="1"/>
</dbReference>
<dbReference type="InterPro" id="IPR036259">
    <property type="entry name" value="MFS_trans_sf"/>
</dbReference>
<evidence type="ECO:0000256" key="4">
    <source>
        <dbReference type="ARBA" id="ARBA00023136"/>
    </source>
</evidence>
<feature type="transmembrane region" description="Helical" evidence="5">
    <location>
        <begin position="21"/>
        <end position="41"/>
    </location>
</feature>
<dbReference type="AlphaFoldDB" id="A0A7W7RG52"/>
<feature type="transmembrane region" description="Helical" evidence="5">
    <location>
        <begin position="186"/>
        <end position="206"/>
    </location>
</feature>
<keyword evidence="4 5" id="KW-0472">Membrane</keyword>
<evidence type="ECO:0000256" key="1">
    <source>
        <dbReference type="ARBA" id="ARBA00004651"/>
    </source>
</evidence>
<dbReference type="PANTHER" id="PTHR23528:SF1">
    <property type="entry name" value="MAJOR FACILITATOR SUPERFAMILY (MFS) PROFILE DOMAIN-CONTAINING PROTEIN"/>
    <property type="match status" value="1"/>
</dbReference>
<dbReference type="PANTHER" id="PTHR23528">
    <property type="match status" value="1"/>
</dbReference>
<dbReference type="GO" id="GO:0022857">
    <property type="term" value="F:transmembrane transporter activity"/>
    <property type="evidence" value="ECO:0007669"/>
    <property type="project" value="InterPro"/>
</dbReference>
<organism evidence="7 8">
    <name type="scientific">Lipingzhangella halophila</name>
    <dbReference type="NCBI Taxonomy" id="1783352"/>
    <lineage>
        <taxon>Bacteria</taxon>
        <taxon>Bacillati</taxon>
        <taxon>Actinomycetota</taxon>
        <taxon>Actinomycetes</taxon>
        <taxon>Streptosporangiales</taxon>
        <taxon>Nocardiopsidaceae</taxon>
        <taxon>Lipingzhangella</taxon>
    </lineage>
</organism>
<dbReference type="RefSeq" id="WP_184577386.1">
    <property type="nucleotide sequence ID" value="NZ_JACHJT010000001.1"/>
</dbReference>
<feature type="transmembrane region" description="Helical" evidence="5">
    <location>
        <begin position="276"/>
        <end position="296"/>
    </location>
</feature>
<dbReference type="InterPro" id="IPR011701">
    <property type="entry name" value="MFS"/>
</dbReference>
<feature type="domain" description="Major facilitator superfamily (MFS) profile" evidence="6">
    <location>
        <begin position="25"/>
        <end position="433"/>
    </location>
</feature>
<comment type="caution">
    <text evidence="7">The sequence shown here is derived from an EMBL/GenBank/DDBJ whole genome shotgun (WGS) entry which is preliminary data.</text>
</comment>
<feature type="transmembrane region" description="Helical" evidence="5">
    <location>
        <begin position="124"/>
        <end position="146"/>
    </location>
</feature>
<evidence type="ECO:0000256" key="2">
    <source>
        <dbReference type="ARBA" id="ARBA00022692"/>
    </source>
</evidence>
<dbReference type="SUPFAM" id="SSF103473">
    <property type="entry name" value="MFS general substrate transporter"/>
    <property type="match status" value="1"/>
</dbReference>
<dbReference type="Proteomes" id="UP000523007">
    <property type="component" value="Unassembled WGS sequence"/>
</dbReference>
<keyword evidence="8" id="KW-1185">Reference proteome</keyword>
<sequence length="433" mass="45510">MSINADTPQDLPDDATATRSTLSLTVVVIYVLTNLACWTAILTPAAITLAIRVQELDPEGASGTLSLVAGVGAAFGIVANPLFGRLSDRTRSRFGRRRPWMLGGIVGALCGLVVVSYAESIPMLVLGWLITQAAMQAVLAPMTAILPDQIPVRYRGRIAGLLSVGQGLATTVGTALLNIFPQSTQWGFLAPISVAVLAVVVLCAVLPDRVPQDADRPPFSLRGLLGSFWFDPRGNADFAWTLLSRLLAYMGITVLIVYQTYFLLTRMGVEPERVAAVMFLVLLVENTLAVLGNVVSGYLSDRWRRRKVFVAGSGAAGTLGFLTAALTTEFGVFLVGVALLGIAKGVYAAVDMAMATDLLPEGKGGAAKNMGLFIVASLFPNLLVPMTAPLFLAVGTAANAPGAPAGNYMALFIAGGVFMFLAAVAVIPIRGVR</sequence>
<feature type="transmembrane region" description="Helical" evidence="5">
    <location>
        <begin position="371"/>
        <end position="396"/>
    </location>
</feature>
<evidence type="ECO:0000313" key="8">
    <source>
        <dbReference type="Proteomes" id="UP000523007"/>
    </source>
</evidence>
<feature type="transmembrane region" description="Helical" evidence="5">
    <location>
        <begin position="158"/>
        <end position="180"/>
    </location>
</feature>
<feature type="transmembrane region" description="Helical" evidence="5">
    <location>
        <begin position="332"/>
        <end position="350"/>
    </location>
</feature>
<feature type="transmembrane region" description="Helical" evidence="5">
    <location>
        <begin position="408"/>
        <end position="429"/>
    </location>
</feature>
<protein>
    <submittedName>
        <fullName evidence="7">MFS family permease</fullName>
    </submittedName>
</protein>
<keyword evidence="2 5" id="KW-0812">Transmembrane</keyword>
<feature type="transmembrane region" description="Helical" evidence="5">
    <location>
        <begin position="308"/>
        <end position="326"/>
    </location>
</feature>
<evidence type="ECO:0000313" key="7">
    <source>
        <dbReference type="EMBL" id="MBB4931339.1"/>
    </source>
</evidence>
<gene>
    <name evidence="7" type="ORF">F4561_002159</name>
</gene>
<feature type="transmembrane region" description="Helical" evidence="5">
    <location>
        <begin position="61"/>
        <end position="79"/>
    </location>
</feature>
<comment type="subcellular location">
    <subcellularLocation>
        <location evidence="1">Cell membrane</location>
        <topology evidence="1">Multi-pass membrane protein</topology>
    </subcellularLocation>
</comment>
<name>A0A7W7RG52_9ACTN</name>
<dbReference type="Gene3D" id="1.20.1250.20">
    <property type="entry name" value="MFS general substrate transporter like domains"/>
    <property type="match status" value="2"/>
</dbReference>